<protein>
    <recommendedName>
        <fullName evidence="3">GNAT family N-acetyltransferase</fullName>
    </recommendedName>
</protein>
<accession>A0A5C7E2H3</accession>
<name>A0A5C7E2H3_9BACT</name>
<sequence>MERLVMAEIRFARLEETNKIMEFVKNHWNENHVFAHSKKALDFQYLDHYYQRYNIVLGIEDNKIQSILGFTLLSQYDCKLQNNKDLWFGIWKSIKPTFGLVLIKFLLETIKPNSIGNAGLSKHGIKYYKLFSYDKVEPLKHFYIKNDKKDNFHIADFTISPNIHSIKNIDFKYKILSLDEFEKSNIKFNFIPYKSKQYFINRYYKNPFYKYLFLGIFEKSTLKCIFVIREVSIYNSKCVRIVDFIGDFTENIYTLLQEFLIQNDYEYIDFLCYVNDFSKITNMGFIEKNKEIITNYFEPFIKENQDIYFAYKCEDKNYAFFKGDSDQDRINKL</sequence>
<gene>
    <name evidence="1" type="ORF">FPD38_02370</name>
</gene>
<proteinExistence type="predicted"/>
<comment type="caution">
    <text evidence="1">The sequence shown here is derived from an EMBL/GenBank/DDBJ whole genome shotgun (WGS) entry which is preliminary data.</text>
</comment>
<organism evidence="1 2">
    <name type="scientific">Campylobacter volucris</name>
    <dbReference type="NCBI Taxonomy" id="1031542"/>
    <lineage>
        <taxon>Bacteria</taxon>
        <taxon>Pseudomonadati</taxon>
        <taxon>Campylobacterota</taxon>
        <taxon>Epsilonproteobacteria</taxon>
        <taxon>Campylobacterales</taxon>
        <taxon>Campylobacteraceae</taxon>
        <taxon>Campylobacter</taxon>
    </lineage>
</organism>
<evidence type="ECO:0000313" key="1">
    <source>
        <dbReference type="EMBL" id="TXE89123.1"/>
    </source>
</evidence>
<evidence type="ECO:0000313" key="2">
    <source>
        <dbReference type="Proteomes" id="UP000321629"/>
    </source>
</evidence>
<evidence type="ECO:0008006" key="3">
    <source>
        <dbReference type="Google" id="ProtNLM"/>
    </source>
</evidence>
<dbReference type="Proteomes" id="UP000321629">
    <property type="component" value="Unassembled WGS sequence"/>
</dbReference>
<reference evidence="1 2" key="1">
    <citation type="submission" date="2019-07" db="EMBL/GenBank/DDBJ databases">
        <title>Rapid identification of Enteric Bacteria from Whole Genome Sequences (WGS) using Average Nucleotide Identity (ANI).</title>
        <authorList>
            <person name="Lane C."/>
        </authorList>
    </citation>
    <scope>NUCLEOTIDE SEQUENCE [LARGE SCALE GENOMIC DNA]</scope>
    <source>
        <strain evidence="1 2">2016D-0084</strain>
    </source>
</reference>
<dbReference type="AlphaFoldDB" id="A0A5C7E2H3"/>
<dbReference type="EMBL" id="VOWJ01000014">
    <property type="protein sequence ID" value="TXE89123.1"/>
    <property type="molecule type" value="Genomic_DNA"/>
</dbReference>